<name>A0A1L8CSY5_9THEO</name>
<feature type="domain" description="ACT" evidence="1">
    <location>
        <begin position="5"/>
        <end position="79"/>
    </location>
</feature>
<organism evidence="2 3">
    <name type="scientific">Carboxydothermus pertinax</name>
    <dbReference type="NCBI Taxonomy" id="870242"/>
    <lineage>
        <taxon>Bacteria</taxon>
        <taxon>Bacillati</taxon>
        <taxon>Bacillota</taxon>
        <taxon>Clostridia</taxon>
        <taxon>Thermoanaerobacterales</taxon>
        <taxon>Thermoanaerobacteraceae</taxon>
        <taxon>Carboxydothermus</taxon>
    </lineage>
</organism>
<keyword evidence="3" id="KW-1185">Reference proteome</keyword>
<dbReference type="CDD" id="cd04882">
    <property type="entry name" value="ACT_Bt0572_2"/>
    <property type="match status" value="1"/>
</dbReference>
<accession>A0A1L8CSY5</accession>
<dbReference type="InterPro" id="IPR045739">
    <property type="entry name" value="ACT_dom_pair"/>
</dbReference>
<dbReference type="InterPro" id="IPR002912">
    <property type="entry name" value="ACT_dom"/>
</dbReference>
<dbReference type="CDD" id="cd04908">
    <property type="entry name" value="ACT_Bt0572_1"/>
    <property type="match status" value="1"/>
</dbReference>
<dbReference type="PANTHER" id="PTHR40099">
    <property type="entry name" value="ACETOLACTATE SYNTHASE, SMALL SUBUNIT"/>
    <property type="match status" value="1"/>
</dbReference>
<gene>
    <name evidence="2" type="ORF">cpu_04740</name>
</gene>
<sequence length="143" mass="15905">MIVKQLSVFLENKSGRLARVTEILGENKINIRALSIADTTDFGILRLIVNKPDEAYRLLKAEQFMVSLTDVIAVEVPDNPGGLAGVLKTLEPHNINIEYLYAFVEKASDNALVVFRVEEIEKAIKILTDNGIKVFKGSKVYSL</sequence>
<protein>
    <submittedName>
        <fullName evidence="2">Amino acid-binding protein</fullName>
    </submittedName>
</protein>
<dbReference type="OrthoDB" id="9790662at2"/>
<dbReference type="Gene3D" id="3.30.2130.10">
    <property type="entry name" value="VC0802-like"/>
    <property type="match status" value="1"/>
</dbReference>
<dbReference type="Proteomes" id="UP000187485">
    <property type="component" value="Unassembled WGS sequence"/>
</dbReference>
<evidence type="ECO:0000259" key="1">
    <source>
        <dbReference type="PROSITE" id="PS51671"/>
    </source>
</evidence>
<evidence type="ECO:0000313" key="2">
    <source>
        <dbReference type="EMBL" id="GAV21964.1"/>
    </source>
</evidence>
<dbReference type="RefSeq" id="WP_075858396.1">
    <property type="nucleotide sequence ID" value="NZ_BDJK01000006.1"/>
</dbReference>
<dbReference type="Pfam" id="PF19571">
    <property type="entry name" value="ACT_8"/>
    <property type="match status" value="1"/>
</dbReference>
<dbReference type="AlphaFoldDB" id="A0A1L8CSY5"/>
<evidence type="ECO:0000313" key="3">
    <source>
        <dbReference type="Proteomes" id="UP000187485"/>
    </source>
</evidence>
<dbReference type="SUPFAM" id="SSF55021">
    <property type="entry name" value="ACT-like"/>
    <property type="match status" value="2"/>
</dbReference>
<dbReference type="InterPro" id="IPR045865">
    <property type="entry name" value="ACT-like_dom_sf"/>
</dbReference>
<proteinExistence type="predicted"/>
<dbReference type="STRING" id="870242.cpu_04740"/>
<dbReference type="PANTHER" id="PTHR40099:SF1">
    <property type="entry name" value="ACETOLACTATE SYNTHASE, SMALL SUBUNIT"/>
    <property type="match status" value="1"/>
</dbReference>
<dbReference type="EMBL" id="BDJK01000006">
    <property type="protein sequence ID" value="GAV21964.1"/>
    <property type="molecule type" value="Genomic_DNA"/>
</dbReference>
<dbReference type="PROSITE" id="PS51671">
    <property type="entry name" value="ACT"/>
    <property type="match status" value="1"/>
</dbReference>
<comment type="caution">
    <text evidence="2">The sequence shown here is derived from an EMBL/GenBank/DDBJ whole genome shotgun (WGS) entry which is preliminary data.</text>
</comment>
<reference evidence="3" key="1">
    <citation type="submission" date="2016-12" db="EMBL/GenBank/DDBJ databases">
        <title>Draft Genome Sequences od Carboxydothermus pertinax and islandicus, Hydrogenogenic Carboxydotrophic Bacteria.</title>
        <authorList>
            <person name="Fukuyama Y."/>
            <person name="Ohmae K."/>
            <person name="Yoneda Y."/>
            <person name="Yoshida T."/>
            <person name="Sako Y."/>
        </authorList>
    </citation>
    <scope>NUCLEOTIDE SEQUENCE [LARGE SCALE GENOMIC DNA]</scope>
    <source>
        <strain evidence="3">Ug1</strain>
    </source>
</reference>